<evidence type="ECO:0000313" key="1">
    <source>
        <dbReference type="EMBL" id="TYH23717.1"/>
    </source>
</evidence>
<dbReference type="Proteomes" id="UP000323506">
    <property type="component" value="Chromosome A03"/>
</dbReference>
<reference evidence="1 2" key="1">
    <citation type="submission" date="2019-06" db="EMBL/GenBank/DDBJ databases">
        <title>WGS assembly of Gossypium darwinii.</title>
        <authorList>
            <person name="Chen Z.J."/>
            <person name="Sreedasyam A."/>
            <person name="Ando A."/>
            <person name="Song Q."/>
            <person name="De L."/>
            <person name="Hulse-Kemp A."/>
            <person name="Ding M."/>
            <person name="Ye W."/>
            <person name="Kirkbride R."/>
            <person name="Jenkins J."/>
            <person name="Plott C."/>
            <person name="Lovell J."/>
            <person name="Lin Y.-M."/>
            <person name="Vaughn R."/>
            <person name="Liu B."/>
            <person name="Li W."/>
            <person name="Simpson S."/>
            <person name="Scheffler B."/>
            <person name="Saski C."/>
            <person name="Grover C."/>
            <person name="Hu G."/>
            <person name="Conover J."/>
            <person name="Carlson J."/>
            <person name="Shu S."/>
            <person name="Boston L."/>
            <person name="Williams M."/>
            <person name="Peterson D."/>
            <person name="Mcgee K."/>
            <person name="Jones D."/>
            <person name="Wendel J."/>
            <person name="Stelly D."/>
            <person name="Grimwood J."/>
            <person name="Schmutz J."/>
        </authorList>
    </citation>
    <scope>NUCLEOTIDE SEQUENCE [LARGE SCALE GENOMIC DNA]</scope>
    <source>
        <strain evidence="1">1808015.09</strain>
    </source>
</reference>
<name>A0A5D2H0P3_GOSDA</name>
<accession>A0A5D2H0P3</accession>
<gene>
    <name evidence="1" type="ORF">ES288_A03G036000v1</name>
</gene>
<evidence type="ECO:0000313" key="2">
    <source>
        <dbReference type="Proteomes" id="UP000323506"/>
    </source>
</evidence>
<dbReference type="EMBL" id="CM017690">
    <property type="protein sequence ID" value="TYH23717.1"/>
    <property type="molecule type" value="Genomic_DNA"/>
</dbReference>
<organism evidence="1 2">
    <name type="scientific">Gossypium darwinii</name>
    <name type="common">Darwin's cotton</name>
    <name type="synonym">Gossypium barbadense var. darwinii</name>
    <dbReference type="NCBI Taxonomy" id="34276"/>
    <lineage>
        <taxon>Eukaryota</taxon>
        <taxon>Viridiplantae</taxon>
        <taxon>Streptophyta</taxon>
        <taxon>Embryophyta</taxon>
        <taxon>Tracheophyta</taxon>
        <taxon>Spermatophyta</taxon>
        <taxon>Magnoliopsida</taxon>
        <taxon>eudicotyledons</taxon>
        <taxon>Gunneridae</taxon>
        <taxon>Pentapetalae</taxon>
        <taxon>rosids</taxon>
        <taxon>malvids</taxon>
        <taxon>Malvales</taxon>
        <taxon>Malvaceae</taxon>
        <taxon>Malvoideae</taxon>
        <taxon>Gossypium</taxon>
    </lineage>
</organism>
<protein>
    <submittedName>
        <fullName evidence="1">Uncharacterized protein</fullName>
    </submittedName>
</protein>
<proteinExistence type="predicted"/>
<keyword evidence="2" id="KW-1185">Reference proteome</keyword>
<dbReference type="AlphaFoldDB" id="A0A5D2H0P3"/>
<sequence>MNVHSRNSKLRNKWKCDLEHCSRRRVQTEREKRIEMKLAWVGLRPHRACNQSPIQNISESPCMSSDPMCRYQKNGMPAL</sequence>